<evidence type="ECO:0000256" key="7">
    <source>
        <dbReference type="ARBA" id="ARBA00023015"/>
    </source>
</evidence>
<dbReference type="Gene3D" id="3.30.160.60">
    <property type="entry name" value="Classic Zinc Finger"/>
    <property type="match status" value="4"/>
</dbReference>
<feature type="compositionally biased region" description="Polar residues" evidence="12">
    <location>
        <begin position="49"/>
        <end position="60"/>
    </location>
</feature>
<comment type="caution">
    <text evidence="14">The sequence shown here is derived from an EMBL/GenBank/DDBJ whole genome shotgun (WGS) entry which is preliminary data.</text>
</comment>
<dbReference type="AlphaFoldDB" id="A0A9W8ACN0"/>
<dbReference type="PROSITE" id="PS00028">
    <property type="entry name" value="ZINC_FINGER_C2H2_1"/>
    <property type="match status" value="4"/>
</dbReference>
<evidence type="ECO:0000256" key="2">
    <source>
        <dbReference type="ARBA" id="ARBA00006991"/>
    </source>
</evidence>
<feature type="compositionally biased region" description="Pro residues" evidence="12">
    <location>
        <begin position="347"/>
        <end position="359"/>
    </location>
</feature>
<evidence type="ECO:0000256" key="3">
    <source>
        <dbReference type="ARBA" id="ARBA00022723"/>
    </source>
</evidence>
<keyword evidence="3" id="KW-0479">Metal-binding</keyword>
<reference evidence="14" key="1">
    <citation type="submission" date="2022-07" db="EMBL/GenBank/DDBJ databases">
        <title>Phylogenomic reconstructions and comparative analyses of Kickxellomycotina fungi.</title>
        <authorList>
            <person name="Reynolds N.K."/>
            <person name="Stajich J.E."/>
            <person name="Barry K."/>
            <person name="Grigoriev I.V."/>
            <person name="Crous P."/>
            <person name="Smith M.E."/>
        </authorList>
    </citation>
    <scope>NUCLEOTIDE SEQUENCE</scope>
    <source>
        <strain evidence="14">RSA 861</strain>
    </source>
</reference>
<dbReference type="PANTHER" id="PTHR23235">
    <property type="entry name" value="KRUEPPEL-LIKE TRANSCRIPTION FACTOR"/>
    <property type="match status" value="1"/>
</dbReference>
<proteinExistence type="inferred from homology"/>
<comment type="similarity">
    <text evidence="2">Belongs to the krueppel C2H2-type zinc-finger protein family.</text>
</comment>
<sequence>MAETLLEGSVTAWHRPRLPSHAPVPTPAALRKTGMTAAHNPEHGAPSGSHGQASSTNATASPLPPASHSTSLPGRGDDDDTHNGDEDRDEGWSRSPDGGKPDRRRPFLCRVAGCGKQFYQRAHLKIHERSHTGYRPYKCPFKDCDKSFTQLGNLKTHERKHTGERPYKCTSPDCGKAFSQLGNLRTHERTHLAVKPFFCNMDGCEKQFTQMGNLRTHQRKVHGVDPAPAAERSPGQGGRGRKPAVVDPPAPATPTRTTPAAAATAPNPPPTSSTPADPPPPAVNPSAQQTEILESLKDLLERRQQLGASTQPYAGLDYAALATTAGPAGSPPHPTYLYPAAPATHQSPPPPPPPPPYPHPYYEKKPAPAHPNYYYQ</sequence>
<keyword evidence="4" id="KW-0677">Repeat</keyword>
<keyword evidence="8" id="KW-0238">DNA-binding</keyword>
<feature type="compositionally biased region" description="Pro residues" evidence="12">
    <location>
        <begin position="266"/>
        <end position="283"/>
    </location>
</feature>
<feature type="domain" description="C2H2-type" evidence="13">
    <location>
        <begin position="107"/>
        <end position="136"/>
    </location>
</feature>
<feature type="domain" description="C2H2-type" evidence="13">
    <location>
        <begin position="167"/>
        <end position="196"/>
    </location>
</feature>
<keyword evidence="15" id="KW-1185">Reference proteome</keyword>
<evidence type="ECO:0000256" key="6">
    <source>
        <dbReference type="ARBA" id="ARBA00022833"/>
    </source>
</evidence>
<accession>A0A9W8ACN0</accession>
<evidence type="ECO:0000256" key="10">
    <source>
        <dbReference type="ARBA" id="ARBA00023242"/>
    </source>
</evidence>
<dbReference type="FunFam" id="3.30.160.60:FF:000495">
    <property type="entry name" value="zinc finger protein 668"/>
    <property type="match status" value="1"/>
</dbReference>
<dbReference type="InterPro" id="IPR013087">
    <property type="entry name" value="Znf_C2H2_type"/>
</dbReference>
<dbReference type="InterPro" id="IPR036236">
    <property type="entry name" value="Znf_C2H2_sf"/>
</dbReference>
<evidence type="ECO:0000256" key="5">
    <source>
        <dbReference type="ARBA" id="ARBA00022771"/>
    </source>
</evidence>
<protein>
    <recommendedName>
        <fullName evidence="13">C2H2-type domain-containing protein</fullName>
    </recommendedName>
</protein>
<dbReference type="OrthoDB" id="6077919at2759"/>
<dbReference type="PROSITE" id="PS50157">
    <property type="entry name" value="ZINC_FINGER_C2H2_2"/>
    <property type="match status" value="4"/>
</dbReference>
<feature type="domain" description="C2H2-type" evidence="13">
    <location>
        <begin position="197"/>
        <end position="227"/>
    </location>
</feature>
<dbReference type="GO" id="GO:0008270">
    <property type="term" value="F:zinc ion binding"/>
    <property type="evidence" value="ECO:0007669"/>
    <property type="project" value="UniProtKB-KW"/>
</dbReference>
<dbReference type="Proteomes" id="UP001150569">
    <property type="component" value="Unassembled WGS sequence"/>
</dbReference>
<comment type="subcellular location">
    <subcellularLocation>
        <location evidence="1">Nucleus</location>
    </subcellularLocation>
</comment>
<keyword evidence="7" id="KW-0805">Transcription regulation</keyword>
<dbReference type="SMART" id="SM00355">
    <property type="entry name" value="ZnF_C2H2"/>
    <property type="match status" value="4"/>
</dbReference>
<evidence type="ECO:0000313" key="14">
    <source>
        <dbReference type="EMBL" id="KAJ1924805.1"/>
    </source>
</evidence>
<evidence type="ECO:0000313" key="15">
    <source>
        <dbReference type="Proteomes" id="UP001150569"/>
    </source>
</evidence>
<keyword evidence="10" id="KW-0539">Nucleus</keyword>
<organism evidence="14 15">
    <name type="scientific">Tieghemiomyces parasiticus</name>
    <dbReference type="NCBI Taxonomy" id="78921"/>
    <lineage>
        <taxon>Eukaryota</taxon>
        <taxon>Fungi</taxon>
        <taxon>Fungi incertae sedis</taxon>
        <taxon>Zoopagomycota</taxon>
        <taxon>Kickxellomycotina</taxon>
        <taxon>Dimargaritomycetes</taxon>
        <taxon>Dimargaritales</taxon>
        <taxon>Dimargaritaceae</taxon>
        <taxon>Tieghemiomyces</taxon>
    </lineage>
</organism>
<keyword evidence="9" id="KW-0804">Transcription</keyword>
<name>A0A9W8ACN0_9FUNG</name>
<dbReference type="GO" id="GO:0000978">
    <property type="term" value="F:RNA polymerase II cis-regulatory region sequence-specific DNA binding"/>
    <property type="evidence" value="ECO:0007669"/>
    <property type="project" value="TreeGrafter"/>
</dbReference>
<evidence type="ECO:0000256" key="4">
    <source>
        <dbReference type="ARBA" id="ARBA00022737"/>
    </source>
</evidence>
<feature type="region of interest" description="Disordered" evidence="12">
    <location>
        <begin position="323"/>
        <end position="376"/>
    </location>
</feature>
<evidence type="ECO:0000256" key="11">
    <source>
        <dbReference type="PROSITE-ProRule" id="PRU00042"/>
    </source>
</evidence>
<dbReference type="FunFam" id="3.30.160.60:FF:002343">
    <property type="entry name" value="Zinc finger protein 33A"/>
    <property type="match status" value="1"/>
</dbReference>
<feature type="region of interest" description="Disordered" evidence="12">
    <location>
        <begin position="1"/>
        <end position="105"/>
    </location>
</feature>
<dbReference type="Pfam" id="PF00096">
    <property type="entry name" value="zf-C2H2"/>
    <property type="match status" value="4"/>
</dbReference>
<keyword evidence="6" id="KW-0862">Zinc</keyword>
<keyword evidence="5 11" id="KW-0863">Zinc-finger</keyword>
<evidence type="ECO:0000256" key="8">
    <source>
        <dbReference type="ARBA" id="ARBA00023125"/>
    </source>
</evidence>
<evidence type="ECO:0000256" key="12">
    <source>
        <dbReference type="SAM" id="MobiDB-lite"/>
    </source>
</evidence>
<feature type="domain" description="C2H2-type" evidence="13">
    <location>
        <begin position="137"/>
        <end position="166"/>
    </location>
</feature>
<evidence type="ECO:0000256" key="1">
    <source>
        <dbReference type="ARBA" id="ARBA00004123"/>
    </source>
</evidence>
<evidence type="ECO:0000256" key="9">
    <source>
        <dbReference type="ARBA" id="ARBA00023163"/>
    </source>
</evidence>
<feature type="region of interest" description="Disordered" evidence="12">
    <location>
        <begin position="217"/>
        <end position="287"/>
    </location>
</feature>
<dbReference type="PANTHER" id="PTHR23235:SF152">
    <property type="entry name" value="SI:DKEY-210J14.3"/>
    <property type="match status" value="1"/>
</dbReference>
<dbReference type="SUPFAM" id="SSF57667">
    <property type="entry name" value="beta-beta-alpha zinc fingers"/>
    <property type="match status" value="2"/>
</dbReference>
<evidence type="ECO:0000259" key="13">
    <source>
        <dbReference type="PROSITE" id="PS50157"/>
    </source>
</evidence>
<gene>
    <name evidence="14" type="ORF">IWQ60_004952</name>
</gene>
<dbReference type="EMBL" id="JANBPT010000253">
    <property type="protein sequence ID" value="KAJ1924805.1"/>
    <property type="molecule type" value="Genomic_DNA"/>
</dbReference>
<feature type="compositionally biased region" description="Low complexity" evidence="12">
    <location>
        <begin position="253"/>
        <end position="265"/>
    </location>
</feature>
<dbReference type="GO" id="GO:0000981">
    <property type="term" value="F:DNA-binding transcription factor activity, RNA polymerase II-specific"/>
    <property type="evidence" value="ECO:0007669"/>
    <property type="project" value="TreeGrafter"/>
</dbReference>
<dbReference type="FunFam" id="3.30.160.60:FF:000125">
    <property type="entry name" value="Putative zinc finger protein 143"/>
    <property type="match status" value="1"/>
</dbReference>